<comment type="caution">
    <text evidence="1">The sequence shown here is derived from an EMBL/GenBank/DDBJ whole genome shotgun (WGS) entry which is preliminary data.</text>
</comment>
<evidence type="ECO:0000313" key="1">
    <source>
        <dbReference type="EMBL" id="KAJ3526735.1"/>
    </source>
</evidence>
<organism evidence="1 2">
    <name type="scientific">Fusarium decemcellulare</name>
    <dbReference type="NCBI Taxonomy" id="57161"/>
    <lineage>
        <taxon>Eukaryota</taxon>
        <taxon>Fungi</taxon>
        <taxon>Dikarya</taxon>
        <taxon>Ascomycota</taxon>
        <taxon>Pezizomycotina</taxon>
        <taxon>Sordariomycetes</taxon>
        <taxon>Hypocreomycetidae</taxon>
        <taxon>Hypocreales</taxon>
        <taxon>Nectriaceae</taxon>
        <taxon>Fusarium</taxon>
        <taxon>Fusarium decemcellulare species complex</taxon>
    </lineage>
</organism>
<proteinExistence type="predicted"/>
<keyword evidence="2" id="KW-1185">Reference proteome</keyword>
<sequence>MESGLGNEPFDWSFSLPPQPVHPSLQGAGAVCETKRFDSFYNASGDRVVLPAGQRYSGRKDRAYESALSVTTFWDRHQNLEKTVLDIKSPHMKAALKAVVPKYHSFNIDARHITITDEPRCLFQYRDELLNYGLTLQQQGQDAEAVQHVQHLISYMWDVFAVEILAFNTFEWLVDVEPSLEHKYLWMIFRPGDLVYVREPHRRAFLFEEMTRDGDSWDVSGYCIDYDGDLFGYRKIRTTISSYDGLKPLTELDTVHFDRLPADEKQTVKAQLMAQGRKFVGIHGQQCLWYNAKTDRSLGGKMKTRIMADYKGYINWGPGLRIWFSAEKKKFKPEDVLEQMTELDLMICQTFVAGYSLRNNNWGTFDIESIDEITFDSEAFDALILPDDLKQQILSLVRVHEDQSFSFDDLVKGKGRGMAFLLYGDPGVGKTLTAESVADYCKKPLLRLDAGTLGTSAYSVEKGLKDAFNLAERWHALLLLDEADVYLEQRKSKNLVHNGIVSVFLRMLEYYHGILFLTTNRITSFDRAFISRIHLAIHYPPLSQSSRRELLYTFLKQTSEESAEALGRRGVLEKIAEEKLNGRQIKNLVRTACALALSDVSARGQVDRRHIELALRPMKQFEQSMEQILLRDEQQDLGKEADDEEEQIEDQPAYSEDSEVDEDEEEENTDLDAESGTEVEVEIEEEVDTEEDESEEEEVEDDEESERQLAKRRRLV</sequence>
<gene>
    <name evidence="1" type="ORF">NM208_g11042</name>
</gene>
<protein>
    <submittedName>
        <fullName evidence="1">Uncharacterized protein</fullName>
    </submittedName>
</protein>
<accession>A0ACC1RVR1</accession>
<dbReference type="EMBL" id="JANRMS010001679">
    <property type="protein sequence ID" value="KAJ3526735.1"/>
    <property type="molecule type" value="Genomic_DNA"/>
</dbReference>
<name>A0ACC1RVR1_9HYPO</name>
<reference evidence="1" key="1">
    <citation type="submission" date="2022-08" db="EMBL/GenBank/DDBJ databases">
        <title>Genome Sequence of Fusarium decemcellulare.</title>
        <authorList>
            <person name="Buettner E."/>
        </authorList>
    </citation>
    <scope>NUCLEOTIDE SEQUENCE</scope>
    <source>
        <strain evidence="1">Babe19</strain>
    </source>
</reference>
<dbReference type="Proteomes" id="UP001148629">
    <property type="component" value="Unassembled WGS sequence"/>
</dbReference>
<evidence type="ECO:0000313" key="2">
    <source>
        <dbReference type="Proteomes" id="UP001148629"/>
    </source>
</evidence>